<evidence type="ECO:0000259" key="4">
    <source>
        <dbReference type="PROSITE" id="PS50045"/>
    </source>
</evidence>
<dbReference type="InterPro" id="IPR027417">
    <property type="entry name" value="P-loop_NTPase"/>
</dbReference>
<accession>A0ABY2KJK9</accession>
<dbReference type="RefSeq" id="WP_135431923.1">
    <property type="nucleotide sequence ID" value="NZ_RPEM01000008.1"/>
</dbReference>
<protein>
    <recommendedName>
        <fullName evidence="4">Sigma-54 factor interaction domain-containing protein</fullName>
    </recommendedName>
</protein>
<keyword evidence="3" id="KW-0902">Two-component regulatory system</keyword>
<evidence type="ECO:0000256" key="1">
    <source>
        <dbReference type="ARBA" id="ARBA00022741"/>
    </source>
</evidence>
<dbReference type="PANTHER" id="PTHR32071">
    <property type="entry name" value="TRANSCRIPTIONAL REGULATORY PROTEIN"/>
    <property type="match status" value="1"/>
</dbReference>
<keyword evidence="6" id="KW-1185">Reference proteome</keyword>
<feature type="domain" description="Sigma-54 factor interaction" evidence="4">
    <location>
        <begin position="243"/>
        <end position="444"/>
    </location>
</feature>
<dbReference type="Pfam" id="PF06505">
    <property type="entry name" value="XylR_N"/>
    <property type="match status" value="1"/>
</dbReference>
<dbReference type="InterPro" id="IPR024096">
    <property type="entry name" value="NO_sig/Golgi_transp_ligand-bd"/>
</dbReference>
<evidence type="ECO:0000313" key="6">
    <source>
        <dbReference type="Proteomes" id="UP000297741"/>
    </source>
</evidence>
<organism evidence="5 6">
    <name type="scientific">Pseudotabrizicola sediminis</name>
    <dbReference type="NCBI Taxonomy" id="2486418"/>
    <lineage>
        <taxon>Bacteria</taxon>
        <taxon>Pseudomonadati</taxon>
        <taxon>Pseudomonadota</taxon>
        <taxon>Alphaproteobacteria</taxon>
        <taxon>Rhodobacterales</taxon>
        <taxon>Paracoccaceae</taxon>
        <taxon>Pseudotabrizicola</taxon>
    </lineage>
</organism>
<dbReference type="SMART" id="SM00989">
    <property type="entry name" value="V4R"/>
    <property type="match status" value="1"/>
</dbReference>
<comment type="caution">
    <text evidence="5">The sequence shown here is derived from an EMBL/GenBank/DDBJ whole genome shotgun (WGS) entry which is preliminary data.</text>
</comment>
<sequence length="534" mass="57660">MKSPLLPLKRTIDSPGLLDRGGRPTVRELLGGLAFDALTGALHLNGERVTLQLAEADRVLRRELVLLLGEDEARILMLRRGFRMGQHDAGFVAQSWPALDRGDAFSAGTRLHMFSGIVRVETIHNDFDFARGRFSAEFLWHNSVEAEDGPDQPRQSDRPVCWQQLGYASGYASFFFGVPVIYKETQCVAQGHRCCRVQGRLATGWGEDDPDVILFRNRILPRIPEAPRRKPQAGQVPDAADMPILAPVLRWLEKAALLPLPCLIAGAGSCGQEVATAHLLRLSGRADGALRLTGANTGVETLRAALAQQRKPRRRDFPPALVLDRIEAMPAPAQEELASALSIQEPQTWSRLVVTSALPLSHLAAGGVLPSLWARLAPLSTELPGLADRLADLPHLAELRLPRLAAQLGLDPPVVAPGALDQLGDQPPLHGVEGLEAILTAILVDTPEGAPITATLVARACQRVAPRPKLLGESNELEAQIAAQMTAGSFSLPAHEARIRALAQLQANGNLSAAARLLGISRAQLAYREKVGQK</sequence>
<gene>
    <name evidence="5" type="ORF">EEB11_12720</name>
</gene>
<dbReference type="SUPFAM" id="SSF111126">
    <property type="entry name" value="Ligand-binding domain in the NO signalling and Golgi transport"/>
    <property type="match status" value="1"/>
</dbReference>
<dbReference type="InterPro" id="IPR004096">
    <property type="entry name" value="V4R"/>
</dbReference>
<dbReference type="InterPro" id="IPR002078">
    <property type="entry name" value="Sigma_54_int"/>
</dbReference>
<dbReference type="Pfam" id="PF02830">
    <property type="entry name" value="V4R"/>
    <property type="match status" value="1"/>
</dbReference>
<dbReference type="Gene3D" id="3.40.50.300">
    <property type="entry name" value="P-loop containing nucleotide triphosphate hydrolases"/>
    <property type="match status" value="1"/>
</dbReference>
<keyword evidence="2" id="KW-0067">ATP-binding</keyword>
<dbReference type="InterPro" id="IPR002197">
    <property type="entry name" value="HTH_Fis"/>
</dbReference>
<dbReference type="Gene3D" id="3.30.1380.20">
    <property type="entry name" value="Trafficking protein particle complex subunit 3"/>
    <property type="match status" value="1"/>
</dbReference>
<dbReference type="SUPFAM" id="SSF52540">
    <property type="entry name" value="P-loop containing nucleoside triphosphate hydrolases"/>
    <property type="match status" value="1"/>
</dbReference>
<evidence type="ECO:0000313" key="5">
    <source>
        <dbReference type="EMBL" id="TGD42612.1"/>
    </source>
</evidence>
<dbReference type="EMBL" id="RPEM01000008">
    <property type="protein sequence ID" value="TGD42612.1"/>
    <property type="molecule type" value="Genomic_DNA"/>
</dbReference>
<reference evidence="5 6" key="1">
    <citation type="submission" date="2018-11" db="EMBL/GenBank/DDBJ databases">
        <title>Tabrizicola sp. isolated from sediment of alpine lake.</title>
        <authorList>
            <person name="Liu Z."/>
        </authorList>
    </citation>
    <scope>NUCLEOTIDE SEQUENCE [LARGE SCALE GENOMIC DNA]</scope>
    <source>
        <strain evidence="5 6">DRYC-M-16</strain>
    </source>
</reference>
<dbReference type="Pfam" id="PF02954">
    <property type="entry name" value="HTH_8"/>
    <property type="match status" value="1"/>
</dbReference>
<dbReference type="InterPro" id="IPR010523">
    <property type="entry name" value="XylR_N"/>
</dbReference>
<dbReference type="Proteomes" id="UP000297741">
    <property type="component" value="Unassembled WGS sequence"/>
</dbReference>
<keyword evidence="1" id="KW-0547">Nucleotide-binding</keyword>
<evidence type="ECO:0000256" key="2">
    <source>
        <dbReference type="ARBA" id="ARBA00022840"/>
    </source>
</evidence>
<name>A0ABY2KJK9_9RHOB</name>
<proteinExistence type="predicted"/>
<evidence type="ECO:0000256" key="3">
    <source>
        <dbReference type="ARBA" id="ARBA00023012"/>
    </source>
</evidence>
<dbReference type="PROSITE" id="PS50045">
    <property type="entry name" value="SIGMA54_INTERACT_4"/>
    <property type="match status" value="1"/>
</dbReference>